<dbReference type="PANTHER" id="PTHR39175:SF1">
    <property type="entry name" value="FAMILY PROTEIN, PUTATIVE (AFU_ORTHOLOGUE AFUA_3G15060)-RELATED"/>
    <property type="match status" value="1"/>
</dbReference>
<proteinExistence type="predicted"/>
<dbReference type="InterPro" id="IPR037523">
    <property type="entry name" value="VOC_core"/>
</dbReference>
<comment type="caution">
    <text evidence="2">The sequence shown here is derived from an EMBL/GenBank/DDBJ whole genome shotgun (WGS) entry which is preliminary data.</text>
</comment>
<keyword evidence="3" id="KW-1185">Reference proteome</keyword>
<name>A0ABV3Q2A8_9BACL</name>
<evidence type="ECO:0000313" key="3">
    <source>
        <dbReference type="Proteomes" id="UP001556040"/>
    </source>
</evidence>
<dbReference type="PROSITE" id="PS51819">
    <property type="entry name" value="VOC"/>
    <property type="match status" value="1"/>
</dbReference>
<sequence>MSFSFRGIDHVQLVSPKGKEDEARRFYTGVLGLEEIPKPENLRHRGGCWFICGPQEIHIGALEPFVAPKKAHPGFVVEGLQNLRQKLEEASFLIEEEEPITGRDRMFLKDPFGNRLEFIEFHK</sequence>
<dbReference type="InterPro" id="IPR029068">
    <property type="entry name" value="Glyas_Bleomycin-R_OHBP_Dase"/>
</dbReference>
<feature type="domain" description="VOC" evidence="1">
    <location>
        <begin position="7"/>
        <end position="121"/>
    </location>
</feature>
<evidence type="ECO:0000259" key="1">
    <source>
        <dbReference type="PROSITE" id="PS51819"/>
    </source>
</evidence>
<dbReference type="RefSeq" id="WP_367778307.1">
    <property type="nucleotide sequence ID" value="NZ_JBFMIA010000002.1"/>
</dbReference>
<reference evidence="2 3" key="1">
    <citation type="journal article" date="1979" name="Int. J. Syst. Evol. Microbiol.">
        <title>Bacillus globisporus subsp. marinus subsp. nov.</title>
        <authorList>
            <person name="Liu H."/>
        </authorList>
    </citation>
    <scope>NUCLEOTIDE SEQUENCE [LARGE SCALE GENOMIC DNA]</scope>
    <source>
        <strain evidence="2 3">DSM 1297</strain>
    </source>
</reference>
<dbReference type="Pfam" id="PF00903">
    <property type="entry name" value="Glyoxalase"/>
    <property type="match status" value="1"/>
</dbReference>
<evidence type="ECO:0000313" key="2">
    <source>
        <dbReference type="EMBL" id="MEW9500963.1"/>
    </source>
</evidence>
<dbReference type="InterPro" id="IPR004360">
    <property type="entry name" value="Glyas_Fos-R_dOase_dom"/>
</dbReference>
<protein>
    <submittedName>
        <fullName evidence="2">VOC family protein</fullName>
    </submittedName>
</protein>
<dbReference type="PANTHER" id="PTHR39175">
    <property type="entry name" value="FAMILY PROTEIN, PUTATIVE (AFU_ORTHOLOGUE AFUA_3G15060)-RELATED"/>
    <property type="match status" value="1"/>
</dbReference>
<dbReference type="Proteomes" id="UP001556040">
    <property type="component" value="Unassembled WGS sequence"/>
</dbReference>
<dbReference type="EMBL" id="JBFMIA010000002">
    <property type="protein sequence ID" value="MEW9500963.1"/>
    <property type="molecule type" value="Genomic_DNA"/>
</dbReference>
<organism evidence="2 3">
    <name type="scientific">Jeotgalibacillus marinus</name>
    <dbReference type="NCBI Taxonomy" id="86667"/>
    <lineage>
        <taxon>Bacteria</taxon>
        <taxon>Bacillati</taxon>
        <taxon>Bacillota</taxon>
        <taxon>Bacilli</taxon>
        <taxon>Bacillales</taxon>
        <taxon>Caryophanaceae</taxon>
        <taxon>Jeotgalibacillus</taxon>
    </lineage>
</organism>
<dbReference type="SUPFAM" id="SSF54593">
    <property type="entry name" value="Glyoxalase/Bleomycin resistance protein/Dihydroxybiphenyl dioxygenase"/>
    <property type="match status" value="1"/>
</dbReference>
<gene>
    <name evidence="2" type="ORF">AB1471_03995</name>
</gene>
<dbReference type="Gene3D" id="3.10.180.10">
    <property type="entry name" value="2,3-Dihydroxybiphenyl 1,2-Dioxygenase, domain 1"/>
    <property type="match status" value="1"/>
</dbReference>
<accession>A0ABV3Q2A8</accession>